<reference evidence="1 2" key="1">
    <citation type="submission" date="2017-09" db="EMBL/GenBank/DDBJ databases">
        <title>Depth-based differentiation of microbial function through sediment-hosted aquifers and enrichment of novel symbionts in the deep terrestrial subsurface.</title>
        <authorList>
            <person name="Probst A.J."/>
            <person name="Ladd B."/>
            <person name="Jarett J.K."/>
            <person name="Geller-Mcgrath D.E."/>
            <person name="Sieber C.M."/>
            <person name="Emerson J.B."/>
            <person name="Anantharaman K."/>
            <person name="Thomas B.C."/>
            <person name="Malmstrom R."/>
            <person name="Stieglmeier M."/>
            <person name="Klingl A."/>
            <person name="Woyke T."/>
            <person name="Ryan C.M."/>
            <person name="Banfield J.F."/>
        </authorList>
    </citation>
    <scope>NUCLEOTIDE SEQUENCE [LARGE SCALE GENOMIC DNA]</scope>
    <source>
        <strain evidence="1">CG12_big_fil_rev_8_21_14_0_65_43_15</strain>
    </source>
</reference>
<proteinExistence type="predicted"/>
<comment type="caution">
    <text evidence="1">The sequence shown here is derived from an EMBL/GenBank/DDBJ whole genome shotgun (WGS) entry which is preliminary data.</text>
</comment>
<dbReference type="Proteomes" id="UP000231267">
    <property type="component" value="Unassembled WGS sequence"/>
</dbReference>
<dbReference type="AlphaFoldDB" id="A0A2J0LJS0"/>
<name>A0A2J0LJS0_9BACT</name>
<sequence length="185" mass="21640">MSKFDIIVTNGMDSWRILTIKQSKRGDIYGIWFKTGQDMHFSRHIDGRMHTKISKTYFNSAQYNPPRQTFGEGYKMYENLTGFNFSKGRFKKGTGAYKRKKGTDEIFIIDLRKLENNDFNVNLWLTSPENLDKIFDHYPPQKELPFKNIQHFVFKKMNPWLFGVAFEADNLITNASVSKTGVSEI</sequence>
<organism evidence="1 2">
    <name type="scientific">Candidatus Taenaricola geysiri</name>
    <dbReference type="NCBI Taxonomy" id="1974752"/>
    <lineage>
        <taxon>Bacteria</taxon>
        <taxon>Pseudomonadati</taxon>
        <taxon>Candidatus Omnitrophota</taxon>
        <taxon>Candidatus Taenaricola</taxon>
    </lineage>
</organism>
<evidence type="ECO:0000313" key="1">
    <source>
        <dbReference type="EMBL" id="PIW66290.1"/>
    </source>
</evidence>
<accession>A0A2J0LJS0</accession>
<evidence type="ECO:0000313" key="2">
    <source>
        <dbReference type="Proteomes" id="UP000231267"/>
    </source>
</evidence>
<dbReference type="EMBL" id="PFGP01000096">
    <property type="protein sequence ID" value="PIW66290.1"/>
    <property type="molecule type" value="Genomic_DNA"/>
</dbReference>
<protein>
    <submittedName>
        <fullName evidence="1">Uncharacterized protein</fullName>
    </submittedName>
</protein>
<gene>
    <name evidence="1" type="ORF">COW11_04070</name>
</gene>